<protein>
    <submittedName>
        <fullName evidence="1">Uncharacterized protein</fullName>
    </submittedName>
</protein>
<accession>A0A9Q3ID49</accession>
<name>A0A9Q3ID49_9BASI</name>
<evidence type="ECO:0000313" key="2">
    <source>
        <dbReference type="Proteomes" id="UP000765509"/>
    </source>
</evidence>
<gene>
    <name evidence="1" type="ORF">O181_075707</name>
</gene>
<organism evidence="1 2">
    <name type="scientific">Austropuccinia psidii MF-1</name>
    <dbReference type="NCBI Taxonomy" id="1389203"/>
    <lineage>
        <taxon>Eukaryota</taxon>
        <taxon>Fungi</taxon>
        <taxon>Dikarya</taxon>
        <taxon>Basidiomycota</taxon>
        <taxon>Pucciniomycotina</taxon>
        <taxon>Pucciniomycetes</taxon>
        <taxon>Pucciniales</taxon>
        <taxon>Sphaerophragmiaceae</taxon>
        <taxon>Austropuccinia</taxon>
    </lineage>
</organism>
<evidence type="ECO:0000313" key="1">
    <source>
        <dbReference type="EMBL" id="MBW0535992.1"/>
    </source>
</evidence>
<dbReference type="AlphaFoldDB" id="A0A9Q3ID49"/>
<proteinExistence type="predicted"/>
<dbReference type="OrthoDB" id="2194665at2759"/>
<dbReference type="Proteomes" id="UP000765509">
    <property type="component" value="Unassembled WGS sequence"/>
</dbReference>
<reference evidence="1" key="1">
    <citation type="submission" date="2021-03" db="EMBL/GenBank/DDBJ databases">
        <title>Draft genome sequence of rust myrtle Austropuccinia psidii MF-1, a brazilian biotype.</title>
        <authorList>
            <person name="Quecine M.C."/>
            <person name="Pachon D.M.R."/>
            <person name="Bonatelli M.L."/>
            <person name="Correr F.H."/>
            <person name="Franceschini L.M."/>
            <person name="Leite T.F."/>
            <person name="Margarido G.R.A."/>
            <person name="Almeida C.A."/>
            <person name="Ferrarezi J.A."/>
            <person name="Labate C.A."/>
        </authorList>
    </citation>
    <scope>NUCLEOTIDE SEQUENCE</scope>
    <source>
        <strain evidence="1">MF-1</strain>
    </source>
</reference>
<keyword evidence="2" id="KW-1185">Reference proteome</keyword>
<dbReference type="EMBL" id="AVOT02040756">
    <property type="protein sequence ID" value="MBW0535992.1"/>
    <property type="molecule type" value="Genomic_DNA"/>
</dbReference>
<sequence length="113" mass="13252">MVTSQKLKPVASSSRRREDCFPFSFPASQVFQKRERWPIWVAREDPNMVNEGQDAVARLSRIVEKNSRQVINYANNRMIPGIASEEMASKFSWYDDEFINEFQRAFDDLGRDN</sequence>
<comment type="caution">
    <text evidence="1">The sequence shown here is derived from an EMBL/GenBank/DDBJ whole genome shotgun (WGS) entry which is preliminary data.</text>
</comment>